<dbReference type="AlphaFoldDB" id="A0AAF0YLJ9"/>
<protein>
    <submittedName>
        <fullName evidence="1">Uncharacterized protein</fullName>
    </submittedName>
</protein>
<dbReference type="EMBL" id="CP086721">
    <property type="protein sequence ID" value="WOO86379.1"/>
    <property type="molecule type" value="Genomic_DNA"/>
</dbReference>
<dbReference type="Proteomes" id="UP000827549">
    <property type="component" value="Chromosome 8"/>
</dbReference>
<gene>
    <name evidence="1" type="ORF">LOC62_08G009856</name>
</gene>
<reference evidence="1" key="1">
    <citation type="submission" date="2023-10" db="EMBL/GenBank/DDBJ databases">
        <authorList>
            <person name="Noh H."/>
        </authorList>
    </citation>
    <scope>NUCLEOTIDE SEQUENCE</scope>
    <source>
        <strain evidence="1">DUCC4014</strain>
    </source>
</reference>
<keyword evidence="2" id="KW-1185">Reference proteome</keyword>
<organism evidence="1 2">
    <name type="scientific">Vanrija pseudolonga</name>
    <dbReference type="NCBI Taxonomy" id="143232"/>
    <lineage>
        <taxon>Eukaryota</taxon>
        <taxon>Fungi</taxon>
        <taxon>Dikarya</taxon>
        <taxon>Basidiomycota</taxon>
        <taxon>Agaricomycotina</taxon>
        <taxon>Tremellomycetes</taxon>
        <taxon>Trichosporonales</taxon>
        <taxon>Trichosporonaceae</taxon>
        <taxon>Vanrija</taxon>
    </lineage>
</organism>
<dbReference type="GeneID" id="87813017"/>
<sequence>MDKDWHHVWNNSKVRHDMLRELMLLKRRGHASQAPKADTTPRTYTSTDWLGDLKNRVFTLFQFAFVAPLVIVQTHPEFIADRNIFEDSEKKAKFHSWQVIW</sequence>
<proteinExistence type="predicted"/>
<evidence type="ECO:0000313" key="2">
    <source>
        <dbReference type="Proteomes" id="UP000827549"/>
    </source>
</evidence>
<accession>A0AAF0YLJ9</accession>
<evidence type="ECO:0000313" key="1">
    <source>
        <dbReference type="EMBL" id="WOO86379.1"/>
    </source>
</evidence>
<dbReference type="RefSeq" id="XP_062632405.1">
    <property type="nucleotide sequence ID" value="XM_062776421.1"/>
</dbReference>
<name>A0AAF0YLJ9_9TREE</name>